<dbReference type="InterPro" id="IPR000218">
    <property type="entry name" value="Ribosomal_uL14"/>
</dbReference>
<evidence type="ECO:0000256" key="4">
    <source>
        <dbReference type="RuleBase" id="RU003949"/>
    </source>
</evidence>
<dbReference type="CDD" id="cd00337">
    <property type="entry name" value="Ribosomal_uL14"/>
    <property type="match status" value="1"/>
</dbReference>
<dbReference type="GO" id="GO:0070180">
    <property type="term" value="F:large ribosomal subunit rRNA binding"/>
    <property type="evidence" value="ECO:0007669"/>
    <property type="project" value="TreeGrafter"/>
</dbReference>
<reference evidence="6 7" key="1">
    <citation type="submission" date="2019-02" db="EMBL/GenBank/DDBJ databases">
        <title>Deep-cultivation of Planctomycetes and their phenomic and genomic characterization uncovers novel biology.</title>
        <authorList>
            <person name="Wiegand S."/>
            <person name="Jogler M."/>
            <person name="Boedeker C."/>
            <person name="Pinto D."/>
            <person name="Vollmers J."/>
            <person name="Rivas-Marin E."/>
            <person name="Kohn T."/>
            <person name="Peeters S.H."/>
            <person name="Heuer A."/>
            <person name="Rast P."/>
            <person name="Oberbeckmann S."/>
            <person name="Bunk B."/>
            <person name="Jeske O."/>
            <person name="Meyerdierks A."/>
            <person name="Storesund J.E."/>
            <person name="Kallscheuer N."/>
            <person name="Luecker S."/>
            <person name="Lage O.M."/>
            <person name="Pohl T."/>
            <person name="Merkel B.J."/>
            <person name="Hornburger P."/>
            <person name="Mueller R.-W."/>
            <person name="Bruemmer F."/>
            <person name="Labrenz M."/>
            <person name="Spormann A.M."/>
            <person name="Op den Camp H."/>
            <person name="Overmann J."/>
            <person name="Amann R."/>
            <person name="Jetten M.S.M."/>
            <person name="Mascher T."/>
            <person name="Medema M.H."/>
            <person name="Devos D.P."/>
            <person name="Kaster A.-K."/>
            <person name="Ovreas L."/>
            <person name="Rohde M."/>
            <person name="Galperin M.Y."/>
            <person name="Jogler C."/>
        </authorList>
    </citation>
    <scope>NUCLEOTIDE SEQUENCE [LARGE SCALE GENOMIC DNA]</scope>
    <source>
        <strain evidence="6 7">KS4</strain>
    </source>
</reference>
<evidence type="ECO:0000256" key="3">
    <source>
        <dbReference type="HAMAP-Rule" id="MF_01367"/>
    </source>
</evidence>
<dbReference type="GO" id="GO:0022625">
    <property type="term" value="C:cytosolic large ribosomal subunit"/>
    <property type="evidence" value="ECO:0007669"/>
    <property type="project" value="TreeGrafter"/>
</dbReference>
<dbReference type="InterPro" id="IPR005745">
    <property type="entry name" value="Ribosomal_uL14_bac-type"/>
</dbReference>
<evidence type="ECO:0000256" key="1">
    <source>
        <dbReference type="ARBA" id="ARBA00022980"/>
    </source>
</evidence>
<dbReference type="RefSeq" id="WP_145076346.1">
    <property type="nucleotide sequence ID" value="NZ_CP036425.1"/>
</dbReference>
<dbReference type="OrthoDB" id="9806379at2"/>
<proteinExistence type="inferred from homology"/>
<dbReference type="Pfam" id="PF00238">
    <property type="entry name" value="Ribosomal_L14"/>
    <property type="match status" value="1"/>
</dbReference>
<dbReference type="AlphaFoldDB" id="A0A517YT15"/>
<comment type="similarity">
    <text evidence="3 4">Belongs to the universal ribosomal protein uL14 family.</text>
</comment>
<gene>
    <name evidence="3 6" type="primary">rplN</name>
    <name evidence="6" type="ORF">KS4_14120</name>
</gene>
<evidence type="ECO:0000256" key="5">
    <source>
        <dbReference type="RuleBase" id="RU003950"/>
    </source>
</evidence>
<evidence type="ECO:0000313" key="6">
    <source>
        <dbReference type="EMBL" id="QDU33366.1"/>
    </source>
</evidence>
<dbReference type="SUPFAM" id="SSF50193">
    <property type="entry name" value="Ribosomal protein L14"/>
    <property type="match status" value="1"/>
</dbReference>
<dbReference type="Gene3D" id="2.40.150.20">
    <property type="entry name" value="Ribosomal protein L14"/>
    <property type="match status" value="1"/>
</dbReference>
<dbReference type="GO" id="GO:0003735">
    <property type="term" value="F:structural constituent of ribosome"/>
    <property type="evidence" value="ECO:0007669"/>
    <property type="project" value="InterPro"/>
</dbReference>
<comment type="subunit">
    <text evidence="3">Part of the 50S ribosomal subunit. Forms a cluster with proteins L3 and L19. In the 70S ribosome, L14 and L19 interact and together make contacts with the 16S rRNA in bridges B5 and B8.</text>
</comment>
<accession>A0A517YT15</accession>
<keyword evidence="7" id="KW-1185">Reference proteome</keyword>
<keyword evidence="1 3" id="KW-0689">Ribosomal protein</keyword>
<comment type="function">
    <text evidence="3 5">Binds to 23S rRNA. Forms part of two intersubunit bridges in the 70S ribosome.</text>
</comment>
<dbReference type="PANTHER" id="PTHR11761">
    <property type="entry name" value="50S/60S RIBOSOMAL PROTEIN L14/L23"/>
    <property type="match status" value="1"/>
</dbReference>
<dbReference type="KEGG" id="pcor:KS4_14120"/>
<dbReference type="PANTHER" id="PTHR11761:SF3">
    <property type="entry name" value="LARGE RIBOSOMAL SUBUNIT PROTEIN UL14M"/>
    <property type="match status" value="1"/>
</dbReference>
<dbReference type="PROSITE" id="PS00049">
    <property type="entry name" value="RIBOSOMAL_L14"/>
    <property type="match status" value="1"/>
</dbReference>
<dbReference type="EMBL" id="CP036425">
    <property type="protein sequence ID" value="QDU33366.1"/>
    <property type="molecule type" value="Genomic_DNA"/>
</dbReference>
<evidence type="ECO:0000256" key="2">
    <source>
        <dbReference type="ARBA" id="ARBA00023274"/>
    </source>
</evidence>
<keyword evidence="3 5" id="KW-0694">RNA-binding</keyword>
<evidence type="ECO:0000313" key="7">
    <source>
        <dbReference type="Proteomes" id="UP000317369"/>
    </source>
</evidence>
<dbReference type="NCBIfam" id="TIGR01067">
    <property type="entry name" value="rplN_bact"/>
    <property type="match status" value="1"/>
</dbReference>
<organism evidence="6 7">
    <name type="scientific">Poriferisphaera corsica</name>
    <dbReference type="NCBI Taxonomy" id="2528020"/>
    <lineage>
        <taxon>Bacteria</taxon>
        <taxon>Pseudomonadati</taxon>
        <taxon>Planctomycetota</taxon>
        <taxon>Phycisphaerae</taxon>
        <taxon>Phycisphaerales</taxon>
        <taxon>Phycisphaeraceae</taxon>
        <taxon>Poriferisphaera</taxon>
    </lineage>
</organism>
<dbReference type="HAMAP" id="MF_01367">
    <property type="entry name" value="Ribosomal_uL14"/>
    <property type="match status" value="1"/>
</dbReference>
<keyword evidence="3 5" id="KW-0699">rRNA-binding</keyword>
<dbReference type="Proteomes" id="UP000317369">
    <property type="component" value="Chromosome"/>
</dbReference>
<dbReference type="InterPro" id="IPR036853">
    <property type="entry name" value="Ribosomal_uL14_sf"/>
</dbReference>
<name>A0A517YT15_9BACT</name>
<keyword evidence="2 3" id="KW-0687">Ribonucleoprotein</keyword>
<protein>
    <recommendedName>
        <fullName evidence="3">Large ribosomal subunit protein uL14</fullName>
    </recommendedName>
</protein>
<sequence>MIQQESRVDVADNTGAKIAYVIRVLGTSTARGRSTRPSAGVGDKVVCSVKKSLPGSDMKTGTIVKGVVVRTNYPVRRKDGSYVRFDRNAIVLINDDGNPRGTRIFGAVARELREQNYMKIVSLASEVV</sequence>
<dbReference type="SMART" id="SM01374">
    <property type="entry name" value="Ribosomal_L14"/>
    <property type="match status" value="1"/>
</dbReference>
<dbReference type="InterPro" id="IPR019972">
    <property type="entry name" value="Ribosomal_uL14_CS"/>
</dbReference>
<dbReference type="GO" id="GO:0006412">
    <property type="term" value="P:translation"/>
    <property type="evidence" value="ECO:0007669"/>
    <property type="project" value="UniProtKB-UniRule"/>
</dbReference>